<dbReference type="PANTHER" id="PTHR16026:SF0">
    <property type="entry name" value="CARTILAGE ACIDIC PROTEIN 1"/>
    <property type="match status" value="1"/>
</dbReference>
<sequence>YDRDGDLDAFIAGERSYLYRNDGSDVFTRITTGPAVTDGGGSRAVVWVDYDLDGDLDLYVSNGPDPGEPAFLYRNDGAPDWTFTKITDQPIVQDAARADGASFADCDNDGDLDAVIVTWYNDLTLFYRGDGAGGFTKDVTDPVGNTRGFSESCSWGDYDNDGALDLYLANSGNAAAEANRLFHNDGSGNFTQVFLPPATSDARRTRGVTWVDYDNDGDFDLFACNEATQNENLYRNDGGSFTAITGDPIVSSAGNSWTGSWADIDDDGDLDVYVGNWSGQNDLLFLNDGDGTFTPVTGDPVVTSGGWTACSGWGDYDNDGDLDLFTTNAFGGGPKQNFLFTNLLRETGTLAFTRVLSIPLVTDTGWCYGFAWGDYDRDGDLDLFQARTLNDAEDNALYRNDEANGNHWMTFRLAGVVSNRAAIGARVKVEAVVGPGPETVTQMRVVEGQAGYCGQNLELHFGLGAAEVATRVIVEWPSGVIDVYSDLTADQHRVLVEGEATTSAPASPGDQGALQIVPHPFRDHAELSFSLDREARVRLEVFDPNGRRLSRLVDGTLPAGRHATALEVAESEPAGVYFYRLVRDGAVSAGPLVRR</sequence>
<evidence type="ECO:0000259" key="2">
    <source>
        <dbReference type="Pfam" id="PF07593"/>
    </source>
</evidence>
<protein>
    <submittedName>
        <fullName evidence="3">CRTAC1 family protein</fullName>
    </submittedName>
</protein>
<accession>A0A956LVP6</accession>
<dbReference type="Pfam" id="PF13517">
    <property type="entry name" value="FG-GAP_3"/>
    <property type="match status" value="3"/>
</dbReference>
<dbReference type="Gene3D" id="2.130.10.130">
    <property type="entry name" value="Integrin alpha, N-terminal"/>
    <property type="match status" value="2"/>
</dbReference>
<evidence type="ECO:0000313" key="3">
    <source>
        <dbReference type="EMBL" id="MCA9726459.1"/>
    </source>
</evidence>
<reference evidence="3" key="1">
    <citation type="submission" date="2020-04" db="EMBL/GenBank/DDBJ databases">
        <authorList>
            <person name="Zhang T."/>
        </authorList>
    </citation>
    <scope>NUCLEOTIDE SEQUENCE</scope>
    <source>
        <strain evidence="3">HKST-UBA01</strain>
    </source>
</reference>
<dbReference type="EMBL" id="JAGQHR010000032">
    <property type="protein sequence ID" value="MCA9726459.1"/>
    <property type="molecule type" value="Genomic_DNA"/>
</dbReference>
<dbReference type="Pfam" id="PF07593">
    <property type="entry name" value="UnbV_ASPIC"/>
    <property type="match status" value="1"/>
</dbReference>
<gene>
    <name evidence="3" type="ORF">KC729_02175</name>
</gene>
<keyword evidence="1" id="KW-0732">Signal</keyword>
<dbReference type="SUPFAM" id="SSF69318">
    <property type="entry name" value="Integrin alpha N-terminal domain"/>
    <property type="match status" value="2"/>
</dbReference>
<name>A0A956LVP6_UNCEI</name>
<dbReference type="PANTHER" id="PTHR16026">
    <property type="entry name" value="CARTILAGE ACIDIC PROTEIN 1"/>
    <property type="match status" value="1"/>
</dbReference>
<comment type="caution">
    <text evidence="3">The sequence shown here is derived from an EMBL/GenBank/DDBJ whole genome shotgun (WGS) entry which is preliminary data.</text>
</comment>
<dbReference type="InterPro" id="IPR013517">
    <property type="entry name" value="FG-GAP"/>
</dbReference>
<evidence type="ECO:0000313" key="4">
    <source>
        <dbReference type="Proteomes" id="UP000697710"/>
    </source>
</evidence>
<evidence type="ECO:0000256" key="1">
    <source>
        <dbReference type="ARBA" id="ARBA00022729"/>
    </source>
</evidence>
<dbReference type="Proteomes" id="UP000697710">
    <property type="component" value="Unassembled WGS sequence"/>
</dbReference>
<dbReference type="InterPro" id="IPR011519">
    <property type="entry name" value="UnbV_ASPIC"/>
</dbReference>
<dbReference type="InterPro" id="IPR027039">
    <property type="entry name" value="Crtac1"/>
</dbReference>
<proteinExistence type="predicted"/>
<dbReference type="AlphaFoldDB" id="A0A956LVP6"/>
<reference evidence="3" key="2">
    <citation type="journal article" date="2021" name="Microbiome">
        <title>Successional dynamics and alternative stable states in a saline activated sludge microbial community over 9 years.</title>
        <authorList>
            <person name="Wang Y."/>
            <person name="Ye J."/>
            <person name="Ju F."/>
            <person name="Liu L."/>
            <person name="Boyd J.A."/>
            <person name="Deng Y."/>
            <person name="Parks D.H."/>
            <person name="Jiang X."/>
            <person name="Yin X."/>
            <person name="Woodcroft B.J."/>
            <person name="Tyson G.W."/>
            <person name="Hugenholtz P."/>
            <person name="Polz M.F."/>
            <person name="Zhang T."/>
        </authorList>
    </citation>
    <scope>NUCLEOTIDE SEQUENCE</scope>
    <source>
        <strain evidence="3">HKST-UBA01</strain>
    </source>
</reference>
<dbReference type="InterPro" id="IPR028994">
    <property type="entry name" value="Integrin_alpha_N"/>
</dbReference>
<feature type="non-terminal residue" evidence="3">
    <location>
        <position position="1"/>
    </location>
</feature>
<organism evidence="3 4">
    <name type="scientific">Eiseniibacteriota bacterium</name>
    <dbReference type="NCBI Taxonomy" id="2212470"/>
    <lineage>
        <taxon>Bacteria</taxon>
        <taxon>Candidatus Eiseniibacteriota</taxon>
    </lineage>
</organism>
<feature type="domain" description="ASPIC/UnbV" evidence="2">
    <location>
        <begin position="422"/>
        <end position="491"/>
    </location>
</feature>